<feature type="compositionally biased region" description="Basic and acidic residues" evidence="1">
    <location>
        <begin position="64"/>
        <end position="92"/>
    </location>
</feature>
<accession>A0A0C3DUC8</accession>
<feature type="region of interest" description="Disordered" evidence="1">
    <location>
        <begin position="1"/>
        <end position="92"/>
    </location>
</feature>
<feature type="compositionally biased region" description="Basic and acidic residues" evidence="1">
    <location>
        <begin position="10"/>
        <end position="19"/>
    </location>
</feature>
<dbReference type="HOGENOM" id="CLU_1533039_0_0_1"/>
<protein>
    <submittedName>
        <fullName evidence="2">Uncharacterized protein</fullName>
    </submittedName>
</protein>
<evidence type="ECO:0000313" key="3">
    <source>
        <dbReference type="Proteomes" id="UP000054321"/>
    </source>
</evidence>
<reference evidence="3" key="2">
    <citation type="submission" date="2015-01" db="EMBL/GenBank/DDBJ databases">
        <title>Evolutionary Origins and Diversification of the Mycorrhizal Mutualists.</title>
        <authorList>
            <consortium name="DOE Joint Genome Institute"/>
            <consortium name="Mycorrhizal Genomics Consortium"/>
            <person name="Kohler A."/>
            <person name="Kuo A."/>
            <person name="Nagy L.G."/>
            <person name="Floudas D."/>
            <person name="Copeland A."/>
            <person name="Barry K.W."/>
            <person name="Cichocki N."/>
            <person name="Veneault-Fourrey C."/>
            <person name="LaButti K."/>
            <person name="Lindquist E.A."/>
            <person name="Lipzen A."/>
            <person name="Lundell T."/>
            <person name="Morin E."/>
            <person name="Murat C."/>
            <person name="Riley R."/>
            <person name="Ohm R."/>
            <person name="Sun H."/>
            <person name="Tunlid A."/>
            <person name="Henrissat B."/>
            <person name="Grigoriev I.V."/>
            <person name="Hibbett D.S."/>
            <person name="Martin F."/>
        </authorList>
    </citation>
    <scope>NUCLEOTIDE SEQUENCE [LARGE SCALE GENOMIC DNA]</scope>
    <source>
        <strain evidence="3">Zn</strain>
    </source>
</reference>
<feature type="compositionally biased region" description="Basic and acidic residues" evidence="1">
    <location>
        <begin position="40"/>
        <end position="51"/>
    </location>
</feature>
<organism evidence="2 3">
    <name type="scientific">Oidiodendron maius (strain Zn)</name>
    <dbReference type="NCBI Taxonomy" id="913774"/>
    <lineage>
        <taxon>Eukaryota</taxon>
        <taxon>Fungi</taxon>
        <taxon>Dikarya</taxon>
        <taxon>Ascomycota</taxon>
        <taxon>Pezizomycotina</taxon>
        <taxon>Leotiomycetes</taxon>
        <taxon>Leotiomycetes incertae sedis</taxon>
        <taxon>Myxotrichaceae</taxon>
        <taxon>Oidiodendron</taxon>
    </lineage>
</organism>
<proteinExistence type="predicted"/>
<sequence length="175" mass="19566">MADEGGIVLHAREEEKERAAPGGRWTRIGSAFDARQPRAAARERREIRADTEPEPNSSSVPGRGGEDEWLESHNGREQKVGNRGGEPPRRAEIEPLSKGVSLLWACKALGSRRWVMVREYARGTWQTARKGRKIRRARTVGGYGGANVDPGRPVRQTTKRRVGNWGHVNRGGKRR</sequence>
<dbReference type="EMBL" id="KN832871">
    <property type="protein sequence ID" value="KIN05668.1"/>
    <property type="molecule type" value="Genomic_DNA"/>
</dbReference>
<evidence type="ECO:0000256" key="1">
    <source>
        <dbReference type="SAM" id="MobiDB-lite"/>
    </source>
</evidence>
<keyword evidence="3" id="KW-1185">Reference proteome</keyword>
<dbReference type="Proteomes" id="UP000054321">
    <property type="component" value="Unassembled WGS sequence"/>
</dbReference>
<dbReference type="InParanoid" id="A0A0C3DUC8"/>
<name>A0A0C3DUC8_OIDMZ</name>
<gene>
    <name evidence="2" type="ORF">OIDMADRAFT_49185</name>
</gene>
<feature type="region of interest" description="Disordered" evidence="1">
    <location>
        <begin position="140"/>
        <end position="175"/>
    </location>
</feature>
<reference evidence="2 3" key="1">
    <citation type="submission" date="2014-04" db="EMBL/GenBank/DDBJ databases">
        <authorList>
            <consortium name="DOE Joint Genome Institute"/>
            <person name="Kuo A."/>
            <person name="Martino E."/>
            <person name="Perotto S."/>
            <person name="Kohler A."/>
            <person name="Nagy L.G."/>
            <person name="Floudas D."/>
            <person name="Copeland A."/>
            <person name="Barry K.W."/>
            <person name="Cichocki N."/>
            <person name="Veneault-Fourrey C."/>
            <person name="LaButti K."/>
            <person name="Lindquist E.A."/>
            <person name="Lipzen A."/>
            <person name="Lundell T."/>
            <person name="Morin E."/>
            <person name="Murat C."/>
            <person name="Sun H."/>
            <person name="Tunlid A."/>
            <person name="Henrissat B."/>
            <person name="Grigoriev I.V."/>
            <person name="Hibbett D.S."/>
            <person name="Martin F."/>
            <person name="Nordberg H.P."/>
            <person name="Cantor M.N."/>
            <person name="Hua S.X."/>
        </authorList>
    </citation>
    <scope>NUCLEOTIDE SEQUENCE [LARGE SCALE GENOMIC DNA]</scope>
    <source>
        <strain evidence="2 3">Zn</strain>
    </source>
</reference>
<dbReference type="AlphaFoldDB" id="A0A0C3DUC8"/>
<evidence type="ECO:0000313" key="2">
    <source>
        <dbReference type="EMBL" id="KIN05668.1"/>
    </source>
</evidence>